<dbReference type="AlphaFoldDB" id="A0A6M1KTX6"/>
<dbReference type="Proteomes" id="UP000479499">
    <property type="component" value="Unassembled WGS sequence"/>
</dbReference>
<evidence type="ECO:0000313" key="2">
    <source>
        <dbReference type="Proteomes" id="UP000479499"/>
    </source>
</evidence>
<gene>
    <name evidence="1" type="ORF">G5B50_07745</name>
</gene>
<comment type="caution">
    <text evidence="1">The sequence shown here is derived from an EMBL/GenBank/DDBJ whole genome shotgun (WGS) entry which is preliminary data.</text>
</comment>
<name>A0A6M1KTX6_9STRE</name>
<dbReference type="EMBL" id="JAAKFZ010000021">
    <property type="protein sequence ID" value="NGL84656.1"/>
    <property type="molecule type" value="Genomic_DNA"/>
</dbReference>
<proteinExistence type="predicted"/>
<evidence type="ECO:0000313" key="1">
    <source>
        <dbReference type="EMBL" id="NGL84656.1"/>
    </source>
</evidence>
<dbReference type="RefSeq" id="WP_164336678.1">
    <property type="nucleotide sequence ID" value="NZ_JAAKFZ010000021.1"/>
</dbReference>
<accession>A0A6M1KTX6</accession>
<sequence>MITEEMMTTTEMILMTYLFEIDEWFKDNKVIQQKQAQLTKEELVTVIKNDLIMLQVDQTTDYEEELQTTITVLEAMSEAQFQKMKLDLLSWEPTAKQVN</sequence>
<organism evidence="1 2">
    <name type="scientific">Streptococcus equi subsp. ruminatorum</name>
    <dbReference type="NCBI Taxonomy" id="254358"/>
    <lineage>
        <taxon>Bacteria</taxon>
        <taxon>Bacillati</taxon>
        <taxon>Bacillota</taxon>
        <taxon>Bacilli</taxon>
        <taxon>Lactobacillales</taxon>
        <taxon>Streptococcaceae</taxon>
        <taxon>Streptococcus</taxon>
    </lineage>
</organism>
<reference evidence="1 2" key="1">
    <citation type="submission" date="2020-02" db="EMBL/GenBank/DDBJ databases">
        <title>M-like protein SrM is not crucial to the virulence of a novel isolate of Streptococcus equi subsp. ruminatorum from Macaca mulatta.</title>
        <authorList>
            <person name="Guo G."/>
            <person name="Cheng L."/>
            <person name="Zhang W."/>
        </authorList>
    </citation>
    <scope>NUCLEOTIDE SEQUENCE [LARGE SCALE GENOMIC DNA]</scope>
    <source>
        <strain evidence="1 2">FJ1804</strain>
    </source>
</reference>
<protein>
    <submittedName>
        <fullName evidence="1">Uncharacterized protein</fullName>
    </submittedName>
</protein>